<evidence type="ECO:0000256" key="2">
    <source>
        <dbReference type="ARBA" id="ARBA00022448"/>
    </source>
</evidence>
<protein>
    <submittedName>
        <fullName evidence="9">Outer membrane cobalamin receptor protein</fullName>
    </submittedName>
</protein>
<dbReference type="STRING" id="869213.GCA_000517085_04719"/>
<proteinExistence type="inferred from homology"/>
<reference evidence="9 10" key="1">
    <citation type="journal article" date="2014" name="Genome Announc.">
        <title>Draft Genome Sequence of Cytophaga fermentans JCM 21142T, a Facultative Anaerobe Isolated from Marine Mud.</title>
        <authorList>
            <person name="Starns D."/>
            <person name="Oshima K."/>
            <person name="Suda W."/>
            <person name="Iino T."/>
            <person name="Yuki M."/>
            <person name="Inoue J."/>
            <person name="Kitamura K."/>
            <person name="Iida T."/>
            <person name="Darby A."/>
            <person name="Hattori M."/>
            <person name="Ohkuma M."/>
        </authorList>
    </citation>
    <scope>NUCLEOTIDE SEQUENCE [LARGE SCALE GENOMIC DNA]</scope>
    <source>
        <strain evidence="9 10">JCM 21142</strain>
    </source>
</reference>
<keyword evidence="5 7" id="KW-0472">Membrane</keyword>
<dbReference type="InterPro" id="IPR008969">
    <property type="entry name" value="CarboxyPept-like_regulatory"/>
</dbReference>
<evidence type="ECO:0000313" key="9">
    <source>
        <dbReference type="EMBL" id="GAF03781.1"/>
    </source>
</evidence>
<dbReference type="PROSITE" id="PS52016">
    <property type="entry name" value="TONB_DEPENDENT_REC_3"/>
    <property type="match status" value="1"/>
</dbReference>
<dbReference type="SUPFAM" id="SSF49464">
    <property type="entry name" value="Carboxypeptidase regulatory domain-like"/>
    <property type="match status" value="1"/>
</dbReference>
<dbReference type="InterPro" id="IPR036942">
    <property type="entry name" value="Beta-barrel_TonB_sf"/>
</dbReference>
<dbReference type="AlphaFoldDB" id="W7YH85"/>
<keyword evidence="10" id="KW-1185">Reference proteome</keyword>
<sequence>MKTNLRLFTVIVMFFITQVIVGQNRTITGTVTDDTNEPLPGVSIRMEGTTTGTITDVDGNFSLAVPQGNVTLQFSFIGFTDQSVDVTMLTQVNIQLKPEVSDIDEVVVVGYGTMKKSDLSGASVSLNADKLKSAGLANLDQALTGRAAGVSAVSTSGQPGGAVSIRVRGQSTINAGADPLYVIDGVPMQNTKTGGHDLGLADALGNSPTSGVSPLSKINPSDIVSMEILKDASATAIYGSQGANGVIIITTKRGKKGDAKFEYNGSYGVQHQDTRVDVMNLKEFAAYSQAVAEESFRNDERAEFEDVSLLGHGTDWQDAIFQLASIQQHQMSASGGGDKLKYYVSGGYLNQEGTIVGTEFERFSMRTNLDAQLKDWLKIGVNINFSQTDEHLGLADSESGIIRIALQTTPDMPIYNMDGSYATIFREGQTSQPNAIGIAMDDENLLKRNSFGSTLFFDATIMKDLVLHTEGTLNMDFSNASVFRPKVVYGNWERPINSMRAQKNKNTYWQIKNYLTYARSFGKHSGTLMIGQDTWENEYDYQSVYNTNLPSNDIHNPSLGDGIPQITYGFGSSSNVSFFGRLSYNYDNRYMMTYTHRRDASSNFGPENRWAGFNSFAGSWRISNEPFMEWAESAVDNAKLRVGWGQVGNQNIDGYLWGASITKMETGLGAGYRQSNIANPYIQWEKQEQLNVGLDLSLYKTVDLVVELYDKTSKDMLMELQLPSYMGTRGNESSKLNAPWGNYGEINNKGVEVSVTTHNVKNAFSWDTDFQISFNKNKLVALDGTPSAHIEGYGQWSDVVSLSEVGDPLFNFYGYVTDGIYQNIDDIQNSPRTNAYPSDGVSFDAASTVYPGDMKYKDISGPDGKPDGIIDSYDRTKIGSPMPDFTFGFNNVFSYRNFDLSIFINGSYGNDVMNYTAINLSNMKSIWNNQLALVNKRAILEEVDGVVRVSNPSTHIPRATGTDPNDNDRISDRYIEDGSFIRIKNITLGYTFSKQLLKHIYLSNARVYASIENLVTFTDYSGFDPEVGASTQSPNVFGLDNGRYPSPQVFTFGLNVSF</sequence>
<feature type="domain" description="TonB-dependent receptor plug" evidence="8">
    <location>
        <begin position="116"/>
        <end position="246"/>
    </location>
</feature>
<organism evidence="9 10">
    <name type="scientific">Saccharicrinis fermentans DSM 9555 = JCM 21142</name>
    <dbReference type="NCBI Taxonomy" id="869213"/>
    <lineage>
        <taxon>Bacteria</taxon>
        <taxon>Pseudomonadati</taxon>
        <taxon>Bacteroidota</taxon>
        <taxon>Bacteroidia</taxon>
        <taxon>Marinilabiliales</taxon>
        <taxon>Marinilabiliaceae</taxon>
        <taxon>Saccharicrinis</taxon>
    </lineage>
</organism>
<dbReference type="NCBIfam" id="TIGR04057">
    <property type="entry name" value="SusC_RagA_signa"/>
    <property type="match status" value="1"/>
</dbReference>
<dbReference type="FunFam" id="2.60.40.1120:FF:000003">
    <property type="entry name" value="Outer membrane protein Omp121"/>
    <property type="match status" value="1"/>
</dbReference>
<comment type="caution">
    <text evidence="9">The sequence shown here is derived from an EMBL/GenBank/DDBJ whole genome shotgun (WGS) entry which is preliminary data.</text>
</comment>
<comment type="similarity">
    <text evidence="7">Belongs to the TonB-dependent receptor family.</text>
</comment>
<dbReference type="InterPro" id="IPR012910">
    <property type="entry name" value="Plug_dom"/>
</dbReference>
<dbReference type="NCBIfam" id="TIGR04056">
    <property type="entry name" value="OMP_RagA_SusC"/>
    <property type="match status" value="1"/>
</dbReference>
<keyword evidence="2 7" id="KW-0813">Transport</keyword>
<name>W7YH85_9BACT</name>
<dbReference type="EMBL" id="BAMD01000030">
    <property type="protein sequence ID" value="GAF03781.1"/>
    <property type="molecule type" value="Genomic_DNA"/>
</dbReference>
<dbReference type="InterPro" id="IPR037066">
    <property type="entry name" value="Plug_dom_sf"/>
</dbReference>
<evidence type="ECO:0000256" key="5">
    <source>
        <dbReference type="ARBA" id="ARBA00023136"/>
    </source>
</evidence>
<dbReference type="Gene3D" id="2.170.130.10">
    <property type="entry name" value="TonB-dependent receptor, plug domain"/>
    <property type="match status" value="1"/>
</dbReference>
<dbReference type="Pfam" id="PF07715">
    <property type="entry name" value="Plug"/>
    <property type="match status" value="1"/>
</dbReference>
<dbReference type="InterPro" id="IPR023996">
    <property type="entry name" value="TonB-dep_OMP_SusC/RagA"/>
</dbReference>
<evidence type="ECO:0000256" key="3">
    <source>
        <dbReference type="ARBA" id="ARBA00022452"/>
    </source>
</evidence>
<keyword evidence="6 7" id="KW-0998">Cell outer membrane</keyword>
<evidence type="ECO:0000313" key="10">
    <source>
        <dbReference type="Proteomes" id="UP000019402"/>
    </source>
</evidence>
<dbReference type="Pfam" id="PF13715">
    <property type="entry name" value="CarbopepD_reg_2"/>
    <property type="match status" value="1"/>
</dbReference>
<evidence type="ECO:0000256" key="7">
    <source>
        <dbReference type="PROSITE-ProRule" id="PRU01360"/>
    </source>
</evidence>
<dbReference type="eggNOG" id="COG4771">
    <property type="taxonomic scope" value="Bacteria"/>
</dbReference>
<dbReference type="InterPro" id="IPR039426">
    <property type="entry name" value="TonB-dep_rcpt-like"/>
</dbReference>
<evidence type="ECO:0000256" key="4">
    <source>
        <dbReference type="ARBA" id="ARBA00022692"/>
    </source>
</evidence>
<keyword evidence="3 7" id="KW-1134">Transmembrane beta strand</keyword>
<dbReference type="Proteomes" id="UP000019402">
    <property type="component" value="Unassembled WGS sequence"/>
</dbReference>
<dbReference type="SUPFAM" id="SSF56935">
    <property type="entry name" value="Porins"/>
    <property type="match status" value="1"/>
</dbReference>
<comment type="subcellular location">
    <subcellularLocation>
        <location evidence="1 7">Cell outer membrane</location>
        <topology evidence="1 7">Multi-pass membrane protein</topology>
    </subcellularLocation>
</comment>
<keyword evidence="4 7" id="KW-0812">Transmembrane</keyword>
<dbReference type="InterPro" id="IPR023997">
    <property type="entry name" value="TonB-dep_OMP_SusC/RagA_CS"/>
</dbReference>
<accession>W7YH85</accession>
<evidence type="ECO:0000256" key="1">
    <source>
        <dbReference type="ARBA" id="ARBA00004571"/>
    </source>
</evidence>
<gene>
    <name evidence="9" type="ORF">JCM21142_62463</name>
</gene>
<keyword evidence="9" id="KW-0675">Receptor</keyword>
<evidence type="ECO:0000259" key="8">
    <source>
        <dbReference type="Pfam" id="PF07715"/>
    </source>
</evidence>
<dbReference type="GO" id="GO:0009279">
    <property type="term" value="C:cell outer membrane"/>
    <property type="evidence" value="ECO:0007669"/>
    <property type="project" value="UniProtKB-SubCell"/>
</dbReference>
<dbReference type="Gene3D" id="2.60.40.1120">
    <property type="entry name" value="Carboxypeptidase-like, regulatory domain"/>
    <property type="match status" value="1"/>
</dbReference>
<dbReference type="RefSeq" id="WP_044213280.1">
    <property type="nucleotide sequence ID" value="NZ_BAMD01000030.1"/>
</dbReference>
<dbReference type="Gene3D" id="2.40.170.20">
    <property type="entry name" value="TonB-dependent receptor, beta-barrel domain"/>
    <property type="match status" value="1"/>
</dbReference>
<evidence type="ECO:0000256" key="6">
    <source>
        <dbReference type="ARBA" id="ARBA00023237"/>
    </source>
</evidence>